<name>A0A8K0G1Y5_IGNLU</name>
<dbReference type="GO" id="GO:0015179">
    <property type="term" value="F:L-amino acid transmembrane transporter activity"/>
    <property type="evidence" value="ECO:0007669"/>
    <property type="project" value="TreeGrafter"/>
</dbReference>
<dbReference type="OrthoDB" id="6699552at2759"/>
<dbReference type="AlphaFoldDB" id="A0A8K0G1Y5"/>
<keyword evidence="8" id="KW-0915">Sodium</keyword>
<evidence type="ECO:0000313" key="12">
    <source>
        <dbReference type="Proteomes" id="UP000801492"/>
    </source>
</evidence>
<keyword evidence="7 10" id="KW-0472">Membrane</keyword>
<evidence type="ECO:0000256" key="1">
    <source>
        <dbReference type="ARBA" id="ARBA00004141"/>
    </source>
</evidence>
<dbReference type="PANTHER" id="PTHR11616:SF236">
    <property type="entry name" value="TRANSPORTER"/>
    <property type="match status" value="1"/>
</dbReference>
<organism evidence="11 12">
    <name type="scientific">Ignelater luminosus</name>
    <name type="common">Cucubano</name>
    <name type="synonym">Pyrophorus luminosus</name>
    <dbReference type="NCBI Taxonomy" id="2038154"/>
    <lineage>
        <taxon>Eukaryota</taxon>
        <taxon>Metazoa</taxon>
        <taxon>Ecdysozoa</taxon>
        <taxon>Arthropoda</taxon>
        <taxon>Hexapoda</taxon>
        <taxon>Insecta</taxon>
        <taxon>Pterygota</taxon>
        <taxon>Neoptera</taxon>
        <taxon>Endopterygota</taxon>
        <taxon>Coleoptera</taxon>
        <taxon>Polyphaga</taxon>
        <taxon>Elateriformia</taxon>
        <taxon>Elateroidea</taxon>
        <taxon>Elateridae</taxon>
        <taxon>Agrypninae</taxon>
        <taxon>Pyrophorini</taxon>
        <taxon>Ignelater</taxon>
    </lineage>
</organism>
<feature type="transmembrane region" description="Helical" evidence="10">
    <location>
        <begin position="441"/>
        <end position="458"/>
    </location>
</feature>
<feature type="binding site" evidence="8">
    <location>
        <position position="29"/>
    </location>
    <ligand>
        <name>Na(+)</name>
        <dbReference type="ChEBI" id="CHEBI:29101"/>
        <label>1</label>
    </ligand>
</feature>
<dbReference type="GO" id="GO:0005283">
    <property type="term" value="F:amino acid:sodium symporter activity"/>
    <property type="evidence" value="ECO:0007669"/>
    <property type="project" value="TreeGrafter"/>
</dbReference>
<keyword evidence="8" id="KW-0479">Metal-binding</keyword>
<sequence length="599" mass="68621">MISKQKKKREMLQWHSHRNFIMALICWTVGLGNCWRFPVAASLDGGGAFLLPYLLETFVIAIPFTYMELGLGQFSNRGPVAVWALCPIWKGVGNASITLMLFLMVYYNIICSYLIFFFFASMSTVVPWSVCDPSWAKPNCFTFEDNSSIRLNCTEKYGADFCNNQHWENSAVQYWKTKVLDRVATEGKLGRIRWEIVYCSSTTATLVFLLNCKGTKSLEKVVPFFSIFPYLELIALLFVSLIDPGSSRGIRSFMMPDFVKLWTSSPWRVAFEQILFSIGLGLGGLTTLGSHCHFRNPIHVEAIAINLIDIASSLCYGIMIFNCLGALSYDLNIPMEEVMAWPDTLLFAKIPLSLNYLPGIPQLWGVLFYSSIYIIGLRSQGLMMATVLSTIYDHYPRMLKYTFQCSAVCSLLIVVLGYPFLTQAGSILLNYVDNIIVGPTLLMVCFLETAGVICIYGMTHFTDDMHFMLGFRASMYWQLLWSLSPLFLGGMFIHSVYNFTTSEADRPTLMWMRAMQWLIFSIPFLLLIIGITTHVIKKRKKLKVIQLFHPSPNWGPRDPILKKSREMFTAHSMTKEYMYRQNRMKNKIKIQNQQYDEFE</sequence>
<feature type="binding site" evidence="8">
    <location>
        <position position="33"/>
    </location>
    <ligand>
        <name>Na(+)</name>
        <dbReference type="ChEBI" id="CHEBI:29101"/>
        <label>1</label>
    </ligand>
</feature>
<feature type="transmembrane region" description="Helical" evidence="10">
    <location>
        <begin position="46"/>
        <end position="67"/>
    </location>
</feature>
<evidence type="ECO:0000256" key="7">
    <source>
        <dbReference type="ARBA" id="ARBA00023136"/>
    </source>
</evidence>
<dbReference type="PANTHER" id="PTHR11616">
    <property type="entry name" value="SODIUM/CHLORIDE DEPENDENT TRANSPORTER"/>
    <property type="match status" value="1"/>
</dbReference>
<keyword evidence="3" id="KW-0813">Transport</keyword>
<dbReference type="InterPro" id="IPR037272">
    <property type="entry name" value="SNS_sf"/>
</dbReference>
<dbReference type="Proteomes" id="UP000801492">
    <property type="component" value="Unassembled WGS sequence"/>
</dbReference>
<evidence type="ECO:0000313" key="11">
    <source>
        <dbReference type="EMBL" id="KAF2882794.1"/>
    </source>
</evidence>
<protein>
    <submittedName>
        <fullName evidence="11">Uncharacterized protein</fullName>
    </submittedName>
</protein>
<evidence type="ECO:0000256" key="8">
    <source>
        <dbReference type="PIRSR" id="PIRSR600175-1"/>
    </source>
</evidence>
<dbReference type="PRINTS" id="PR00176">
    <property type="entry name" value="NANEUSMPORT"/>
</dbReference>
<feature type="transmembrane region" description="Helical" evidence="10">
    <location>
        <begin position="479"/>
        <end position="497"/>
    </location>
</feature>
<evidence type="ECO:0000256" key="6">
    <source>
        <dbReference type="ARBA" id="ARBA00022989"/>
    </source>
</evidence>
<feature type="transmembrane region" description="Helical" evidence="10">
    <location>
        <begin position="306"/>
        <end position="329"/>
    </location>
</feature>
<feature type="transmembrane region" description="Helical" evidence="10">
    <location>
        <begin position="99"/>
        <end position="120"/>
    </location>
</feature>
<gene>
    <name evidence="11" type="ORF">ILUMI_23306</name>
</gene>
<dbReference type="Pfam" id="PF00209">
    <property type="entry name" value="SNF"/>
    <property type="match status" value="1"/>
</dbReference>
<comment type="subcellular location">
    <subcellularLocation>
        <location evidence="1">Membrane</location>
        <topology evidence="1">Multi-pass membrane protein</topology>
    </subcellularLocation>
</comment>
<dbReference type="GO" id="GO:0089718">
    <property type="term" value="P:amino acid import across plasma membrane"/>
    <property type="evidence" value="ECO:0007669"/>
    <property type="project" value="TreeGrafter"/>
</dbReference>
<keyword evidence="4 10" id="KW-0812">Transmembrane</keyword>
<feature type="disulfide bond" evidence="9">
    <location>
        <begin position="131"/>
        <end position="140"/>
    </location>
</feature>
<dbReference type="PROSITE" id="PS00754">
    <property type="entry name" value="NA_NEUROTRAN_SYMP_2"/>
    <property type="match status" value="1"/>
</dbReference>
<dbReference type="GO" id="GO:0005886">
    <property type="term" value="C:plasma membrane"/>
    <property type="evidence" value="ECO:0007669"/>
    <property type="project" value="TreeGrafter"/>
</dbReference>
<evidence type="ECO:0000256" key="2">
    <source>
        <dbReference type="ARBA" id="ARBA00006459"/>
    </source>
</evidence>
<dbReference type="InterPro" id="IPR000175">
    <property type="entry name" value="Na/ntran_symport"/>
</dbReference>
<evidence type="ECO:0000256" key="5">
    <source>
        <dbReference type="ARBA" id="ARBA00022847"/>
    </source>
</evidence>
<feature type="binding site" evidence="8">
    <location>
        <position position="379"/>
    </location>
    <ligand>
        <name>Na(+)</name>
        <dbReference type="ChEBI" id="CHEBI:29101"/>
        <label>1</label>
    </ligand>
</feature>
<proteinExistence type="inferred from homology"/>
<evidence type="ECO:0000256" key="10">
    <source>
        <dbReference type="SAM" id="Phobius"/>
    </source>
</evidence>
<evidence type="ECO:0000256" key="3">
    <source>
        <dbReference type="ARBA" id="ARBA00022448"/>
    </source>
</evidence>
<accession>A0A8K0G1Y5</accession>
<dbReference type="SUPFAM" id="SSF161070">
    <property type="entry name" value="SNF-like"/>
    <property type="match status" value="1"/>
</dbReference>
<feature type="transmembrane region" description="Helical" evidence="10">
    <location>
        <begin position="274"/>
        <end position="294"/>
    </location>
</feature>
<feature type="transmembrane region" description="Helical" evidence="10">
    <location>
        <begin position="222"/>
        <end position="242"/>
    </location>
</feature>
<feature type="binding site" evidence="8">
    <location>
        <position position="277"/>
    </location>
    <ligand>
        <name>Na(+)</name>
        <dbReference type="ChEBI" id="CHEBI:29101"/>
        <label>1</label>
    </ligand>
</feature>
<dbReference type="PROSITE" id="PS50267">
    <property type="entry name" value="NA_NEUROTRAN_SYMP_3"/>
    <property type="match status" value="1"/>
</dbReference>
<comment type="similarity">
    <text evidence="2">Belongs to the sodium:neurotransmitter symporter (SNF) (TC 2.A.22) family.</text>
</comment>
<feature type="transmembrane region" description="Helical" evidence="10">
    <location>
        <begin position="401"/>
        <end position="421"/>
    </location>
</feature>
<dbReference type="GO" id="GO:0015187">
    <property type="term" value="F:glycine transmembrane transporter activity"/>
    <property type="evidence" value="ECO:0007669"/>
    <property type="project" value="TreeGrafter"/>
</dbReference>
<evidence type="ECO:0000256" key="4">
    <source>
        <dbReference type="ARBA" id="ARBA00022692"/>
    </source>
</evidence>
<evidence type="ECO:0000256" key="9">
    <source>
        <dbReference type="PIRSR" id="PIRSR600175-2"/>
    </source>
</evidence>
<keyword evidence="6 10" id="KW-1133">Transmembrane helix</keyword>
<keyword evidence="12" id="KW-1185">Reference proteome</keyword>
<reference evidence="11" key="1">
    <citation type="submission" date="2019-08" db="EMBL/GenBank/DDBJ databases">
        <title>The genome of the North American firefly Photinus pyralis.</title>
        <authorList>
            <consortium name="Photinus pyralis genome working group"/>
            <person name="Fallon T.R."/>
            <person name="Sander Lower S.E."/>
            <person name="Weng J.-K."/>
        </authorList>
    </citation>
    <scope>NUCLEOTIDE SEQUENCE</scope>
    <source>
        <strain evidence="11">TRF0915ILg1</strain>
        <tissue evidence="11">Whole body</tissue>
    </source>
</reference>
<dbReference type="EMBL" id="VTPC01090587">
    <property type="protein sequence ID" value="KAF2882794.1"/>
    <property type="molecule type" value="Genomic_DNA"/>
</dbReference>
<keyword evidence="5" id="KW-0769">Symport</keyword>
<feature type="transmembrane region" description="Helical" evidence="10">
    <location>
        <begin position="517"/>
        <end position="536"/>
    </location>
</feature>
<dbReference type="GO" id="GO:0046872">
    <property type="term" value="F:metal ion binding"/>
    <property type="evidence" value="ECO:0007669"/>
    <property type="project" value="UniProtKB-KW"/>
</dbReference>
<comment type="caution">
    <text evidence="11">The sequence shown here is derived from an EMBL/GenBank/DDBJ whole genome shotgun (WGS) entry which is preliminary data.</text>
</comment>
<feature type="transmembrane region" description="Helical" evidence="10">
    <location>
        <begin position="366"/>
        <end position="389"/>
    </location>
</feature>
<keyword evidence="9" id="KW-1015">Disulfide bond</keyword>